<name>A0A8T0GD27_CERPU</name>
<gene>
    <name evidence="2" type="ORF">KC19_12G146200</name>
</gene>
<dbReference type="Proteomes" id="UP000822688">
    <property type="component" value="Chromosome 12"/>
</dbReference>
<reference evidence="2" key="1">
    <citation type="submission" date="2020-06" db="EMBL/GenBank/DDBJ databases">
        <title>WGS assembly of Ceratodon purpureus strain R40.</title>
        <authorList>
            <person name="Carey S.B."/>
            <person name="Jenkins J."/>
            <person name="Shu S."/>
            <person name="Lovell J.T."/>
            <person name="Sreedasyam A."/>
            <person name="Maumus F."/>
            <person name="Tiley G.P."/>
            <person name="Fernandez-Pozo N."/>
            <person name="Barry K."/>
            <person name="Chen C."/>
            <person name="Wang M."/>
            <person name="Lipzen A."/>
            <person name="Daum C."/>
            <person name="Saski C.A."/>
            <person name="Payton A.C."/>
            <person name="Mcbreen J.C."/>
            <person name="Conrad R.E."/>
            <person name="Kollar L.M."/>
            <person name="Olsson S."/>
            <person name="Huttunen S."/>
            <person name="Landis J.B."/>
            <person name="Wickett N.J."/>
            <person name="Johnson M.G."/>
            <person name="Rensing S.A."/>
            <person name="Grimwood J."/>
            <person name="Schmutz J."/>
            <person name="Mcdaniel S.F."/>
        </authorList>
    </citation>
    <scope>NUCLEOTIDE SEQUENCE</scope>
    <source>
        <strain evidence="2">R40</strain>
    </source>
</reference>
<proteinExistence type="predicted"/>
<organism evidence="2 3">
    <name type="scientific">Ceratodon purpureus</name>
    <name type="common">Fire moss</name>
    <name type="synonym">Dicranum purpureum</name>
    <dbReference type="NCBI Taxonomy" id="3225"/>
    <lineage>
        <taxon>Eukaryota</taxon>
        <taxon>Viridiplantae</taxon>
        <taxon>Streptophyta</taxon>
        <taxon>Embryophyta</taxon>
        <taxon>Bryophyta</taxon>
        <taxon>Bryophytina</taxon>
        <taxon>Bryopsida</taxon>
        <taxon>Dicranidae</taxon>
        <taxon>Pseudoditrichales</taxon>
        <taxon>Ditrichaceae</taxon>
        <taxon>Ceratodon</taxon>
    </lineage>
</organism>
<keyword evidence="3" id="KW-1185">Reference proteome</keyword>
<dbReference type="InterPro" id="IPR044688">
    <property type="entry name" value="SCI-1-like"/>
</dbReference>
<dbReference type="PANTHER" id="PTHR34117:SF1">
    <property type="entry name" value="STYLE CELL-CYCLE INHIBITOR 1"/>
    <property type="match status" value="1"/>
</dbReference>
<evidence type="ECO:0000313" key="2">
    <source>
        <dbReference type="EMBL" id="KAG0555122.1"/>
    </source>
</evidence>
<feature type="compositionally biased region" description="Basic and acidic residues" evidence="1">
    <location>
        <begin position="69"/>
        <end position="111"/>
    </location>
</feature>
<dbReference type="PANTHER" id="PTHR34117">
    <property type="entry name" value="STYLE CELL-CYCLE INHIBITOR 1"/>
    <property type="match status" value="1"/>
</dbReference>
<dbReference type="AlphaFoldDB" id="A0A8T0GD27"/>
<sequence length="453" mass="52343">MVLVGGRVTDMGTGFSEVTDRRVATIAEFFRLMLERQWESSADEEILHTRAEVVAVERIAVRSAMGRGDGAERPPDRDRGRHRDRDRDQGEDRHDDRVARQVERRRDRDSRSPIPKARAPRSARSPSSHSDISSSDEDSSDAERRRRDRKKRKSKDKEKKSHRVKEKSSKSEHKKGKDEKKRKHRSKYSSDDDASDSETSGEYKKKRRLLKEAKKLLKKQKSKTKIVPMEPAPAGLKTDNISEEDYFAKSIEFAMWLKEAKGLFFSNLSSEETHKLFATFVEIWNAGRLSAKYYQGIQAAPRTAHKWGIKLDSKENALLGKDEDDIIYEKKLQKVERKKFKKDQEVVLDELLPKATGREAMLEKKALRREQARAREDSPEVFRERDVMGGGDDFQQRLARERAWKEKKAAAKSEVYMEKRSAFEEREAAAMNQFKAMVNMSGGKIVIPKRNDT</sequence>
<feature type="region of interest" description="Disordered" evidence="1">
    <location>
        <begin position="64"/>
        <end position="207"/>
    </location>
</feature>
<evidence type="ECO:0000313" key="3">
    <source>
        <dbReference type="Proteomes" id="UP000822688"/>
    </source>
</evidence>
<accession>A0A8T0GD27</accession>
<evidence type="ECO:0000256" key="1">
    <source>
        <dbReference type="SAM" id="MobiDB-lite"/>
    </source>
</evidence>
<protein>
    <submittedName>
        <fullName evidence="2">Uncharacterized protein</fullName>
    </submittedName>
</protein>
<dbReference type="EMBL" id="CM026433">
    <property type="protein sequence ID" value="KAG0555122.1"/>
    <property type="molecule type" value="Genomic_DNA"/>
</dbReference>
<feature type="compositionally biased region" description="Basic and acidic residues" evidence="1">
    <location>
        <begin position="166"/>
        <end position="179"/>
    </location>
</feature>
<comment type="caution">
    <text evidence="2">The sequence shown here is derived from an EMBL/GenBank/DDBJ whole genome shotgun (WGS) entry which is preliminary data.</text>
</comment>
<feature type="compositionally biased region" description="Low complexity" evidence="1">
    <location>
        <begin position="112"/>
        <end position="133"/>
    </location>
</feature>
<feature type="compositionally biased region" description="Basic residues" evidence="1">
    <location>
        <begin position="146"/>
        <end position="165"/>
    </location>
</feature>